<evidence type="ECO:0000256" key="2">
    <source>
        <dbReference type="ARBA" id="ARBA00000909"/>
    </source>
</evidence>
<dbReference type="InterPro" id="IPR000631">
    <property type="entry name" value="CARKD"/>
</dbReference>
<name>A0A367YV74_9ACTN</name>
<keyword evidence="7 17" id="KW-0067">ATP-binding</keyword>
<feature type="binding site" evidence="18">
    <location>
        <position position="164"/>
    </location>
    <ligand>
        <name>K(+)</name>
        <dbReference type="ChEBI" id="CHEBI:29103"/>
    </ligand>
</feature>
<dbReference type="PIRSF" id="PIRSF017184">
    <property type="entry name" value="Nnr"/>
    <property type="match status" value="1"/>
</dbReference>
<comment type="similarity">
    <text evidence="17">Belongs to the NnrD/CARKD family.</text>
</comment>
<feature type="binding site" evidence="18">
    <location>
        <begin position="63"/>
        <end position="67"/>
    </location>
    <ligand>
        <name>(6S)-NADPHX</name>
        <dbReference type="ChEBI" id="CHEBI:64076"/>
    </ligand>
</feature>
<keyword evidence="23" id="KW-1185">Reference proteome</keyword>
<evidence type="ECO:0000256" key="17">
    <source>
        <dbReference type="HAMAP-Rule" id="MF_01965"/>
    </source>
</evidence>
<keyword evidence="10 17" id="KW-0520">NAD</keyword>
<keyword evidence="12 17" id="KW-0456">Lyase</keyword>
<dbReference type="Gene3D" id="3.40.50.10260">
    <property type="entry name" value="YjeF N-terminal domain"/>
    <property type="match status" value="1"/>
</dbReference>
<evidence type="ECO:0000256" key="11">
    <source>
        <dbReference type="ARBA" id="ARBA00023235"/>
    </source>
</evidence>
<comment type="function">
    <text evidence="18">Catalyzes the epimerization of the S- and R-forms of NAD(P)HX, a damaged form of NAD(P)H that is a result of enzymatic or heat-dependent hydration. This is a prerequisite for the S-specific NAD(P)H-hydrate dehydratase to allow the repair of both epimers of NAD(P)HX.</text>
</comment>
<evidence type="ECO:0000256" key="13">
    <source>
        <dbReference type="ARBA" id="ARBA00023268"/>
    </source>
</evidence>
<comment type="similarity">
    <text evidence="3 19">In the N-terminal section; belongs to the NnrE/AIBP family.</text>
</comment>
<dbReference type="RefSeq" id="WP_114127147.1">
    <property type="nucleotide sequence ID" value="NZ_QOUI01000008.1"/>
</dbReference>
<comment type="catalytic activity">
    <reaction evidence="1 18 19">
        <text>(6R)-NADHX = (6S)-NADHX</text>
        <dbReference type="Rhea" id="RHEA:32215"/>
        <dbReference type="ChEBI" id="CHEBI:64074"/>
        <dbReference type="ChEBI" id="CHEBI:64075"/>
        <dbReference type="EC" id="5.1.99.6"/>
    </reaction>
</comment>
<dbReference type="CDD" id="cd01171">
    <property type="entry name" value="YXKO-related"/>
    <property type="match status" value="1"/>
</dbReference>
<evidence type="ECO:0000256" key="19">
    <source>
        <dbReference type="PIRNR" id="PIRNR017184"/>
    </source>
</evidence>
<comment type="catalytic activity">
    <reaction evidence="2 18 19">
        <text>(6R)-NADPHX = (6S)-NADPHX</text>
        <dbReference type="Rhea" id="RHEA:32227"/>
        <dbReference type="ChEBI" id="CHEBI:64076"/>
        <dbReference type="ChEBI" id="CHEBI:64077"/>
        <dbReference type="EC" id="5.1.99.6"/>
    </reaction>
</comment>
<evidence type="ECO:0000256" key="5">
    <source>
        <dbReference type="ARBA" id="ARBA00022723"/>
    </source>
</evidence>
<dbReference type="HAMAP" id="MF_01966">
    <property type="entry name" value="NADHX_epimerase"/>
    <property type="match status" value="1"/>
</dbReference>
<gene>
    <name evidence="18" type="primary">nnrE</name>
    <name evidence="17" type="synonym">nnrD</name>
    <name evidence="22" type="ORF">DT076_13095</name>
</gene>
<comment type="cofactor">
    <cofactor evidence="18 19">
        <name>K(+)</name>
        <dbReference type="ChEBI" id="CHEBI:29103"/>
    </cofactor>
    <text evidence="18 19">Binds 1 potassium ion per subunit.</text>
</comment>
<feature type="binding site" evidence="17">
    <location>
        <position position="359"/>
    </location>
    <ligand>
        <name>(6S)-NADPHX</name>
        <dbReference type="ChEBI" id="CHEBI:64076"/>
    </ligand>
</feature>
<keyword evidence="8 17" id="KW-0521">NADP</keyword>
<dbReference type="GO" id="GO:0046872">
    <property type="term" value="F:metal ion binding"/>
    <property type="evidence" value="ECO:0007669"/>
    <property type="project" value="UniProtKB-UniRule"/>
</dbReference>
<reference evidence="22 23" key="1">
    <citation type="submission" date="2018-07" db="EMBL/GenBank/DDBJ databases">
        <title>Desertimonas flava gen. nov. sp. nov.</title>
        <authorList>
            <person name="Liu S."/>
        </authorList>
    </citation>
    <scope>NUCLEOTIDE SEQUENCE [LARGE SCALE GENOMIC DNA]</scope>
    <source>
        <strain evidence="22 23">16Sb5-5</strain>
    </source>
</reference>
<evidence type="ECO:0000256" key="1">
    <source>
        <dbReference type="ARBA" id="ARBA00000013"/>
    </source>
</evidence>
<dbReference type="SUPFAM" id="SSF64153">
    <property type="entry name" value="YjeF N-terminal domain-like"/>
    <property type="match status" value="1"/>
</dbReference>
<feature type="binding site" evidence="18">
    <location>
        <position position="64"/>
    </location>
    <ligand>
        <name>K(+)</name>
        <dbReference type="ChEBI" id="CHEBI:29103"/>
    </ligand>
</feature>
<dbReference type="GO" id="GO:0052856">
    <property type="term" value="F:NAD(P)HX epimerase activity"/>
    <property type="evidence" value="ECO:0007669"/>
    <property type="project" value="UniProtKB-UniRule"/>
</dbReference>
<dbReference type="PANTHER" id="PTHR12592:SF0">
    <property type="entry name" value="ATP-DEPENDENT (S)-NAD(P)H-HYDRATE DEHYDRATASE"/>
    <property type="match status" value="1"/>
</dbReference>
<feature type="domain" description="YjeF N-terminal" evidence="21">
    <location>
        <begin position="10"/>
        <end position="217"/>
    </location>
</feature>
<dbReference type="EC" id="4.2.1.136" evidence="19"/>
<feature type="binding site" evidence="18">
    <location>
        <begin position="131"/>
        <end position="137"/>
    </location>
    <ligand>
        <name>(6S)-NADPHX</name>
        <dbReference type="ChEBI" id="CHEBI:64076"/>
    </ligand>
</feature>
<comment type="caution">
    <text evidence="22">The sequence shown here is derived from an EMBL/GenBank/DDBJ whole genome shotgun (WGS) entry which is preliminary data.</text>
</comment>
<evidence type="ECO:0000256" key="15">
    <source>
        <dbReference type="ARBA" id="ARBA00048238"/>
    </source>
</evidence>
<evidence type="ECO:0000256" key="10">
    <source>
        <dbReference type="ARBA" id="ARBA00023027"/>
    </source>
</evidence>
<evidence type="ECO:0000256" key="8">
    <source>
        <dbReference type="ARBA" id="ARBA00022857"/>
    </source>
</evidence>
<evidence type="ECO:0000313" key="23">
    <source>
        <dbReference type="Proteomes" id="UP000252770"/>
    </source>
</evidence>
<dbReference type="HAMAP" id="MF_01965">
    <property type="entry name" value="NADHX_dehydratase"/>
    <property type="match status" value="1"/>
</dbReference>
<evidence type="ECO:0000256" key="16">
    <source>
        <dbReference type="ARBA" id="ARBA00049209"/>
    </source>
</evidence>
<dbReference type="InterPro" id="IPR004443">
    <property type="entry name" value="YjeF_N_dom"/>
</dbReference>
<comment type="cofactor">
    <cofactor evidence="17">
        <name>Mg(2+)</name>
        <dbReference type="ChEBI" id="CHEBI:18420"/>
    </cofactor>
</comment>
<evidence type="ECO:0000259" key="20">
    <source>
        <dbReference type="PROSITE" id="PS51383"/>
    </source>
</evidence>
<comment type="function">
    <text evidence="14 19">Bifunctional enzyme that catalyzes the epimerization of the S- and R-forms of NAD(P)HX and the dehydration of the S-form of NAD(P)HX at the expense of ADP, which is converted to AMP. This allows the repair of both epimers of NAD(P)HX, a damaged form of NAD(P)H that is a result of enzymatic or heat-dependent hydration.</text>
</comment>
<feature type="binding site" evidence="17">
    <location>
        <position position="257"/>
    </location>
    <ligand>
        <name>(6S)-NADPHX</name>
        <dbReference type="ChEBI" id="CHEBI:64076"/>
    </ligand>
</feature>
<comment type="similarity">
    <text evidence="4 19">In the C-terminal section; belongs to the NnrD/CARKD family.</text>
</comment>
<dbReference type="Pfam" id="PF03853">
    <property type="entry name" value="YjeF_N"/>
    <property type="match status" value="1"/>
</dbReference>
<evidence type="ECO:0000256" key="18">
    <source>
        <dbReference type="HAMAP-Rule" id="MF_01966"/>
    </source>
</evidence>
<dbReference type="PROSITE" id="PS51383">
    <property type="entry name" value="YJEF_C_3"/>
    <property type="match status" value="1"/>
</dbReference>
<comment type="caution">
    <text evidence="17">Lacks conserved residue(s) required for the propagation of feature annotation.</text>
</comment>
<dbReference type="GO" id="GO:0052855">
    <property type="term" value="F:ADP-dependent NAD(P)H-hydrate dehydratase activity"/>
    <property type="evidence" value="ECO:0007669"/>
    <property type="project" value="UniProtKB-UniRule"/>
</dbReference>
<dbReference type="EMBL" id="QOUI01000008">
    <property type="protein sequence ID" value="RCK68861.1"/>
    <property type="molecule type" value="Genomic_DNA"/>
</dbReference>
<evidence type="ECO:0000313" key="22">
    <source>
        <dbReference type="EMBL" id="RCK68861.1"/>
    </source>
</evidence>
<feature type="binding site" evidence="18">
    <location>
        <position position="161"/>
    </location>
    <ligand>
        <name>(6S)-NADPHX</name>
        <dbReference type="ChEBI" id="CHEBI:64076"/>
    </ligand>
</feature>
<dbReference type="PANTHER" id="PTHR12592">
    <property type="entry name" value="ATP-DEPENDENT (S)-NAD(P)H-HYDRATE DEHYDRATASE FAMILY MEMBER"/>
    <property type="match status" value="1"/>
</dbReference>
<evidence type="ECO:0000256" key="6">
    <source>
        <dbReference type="ARBA" id="ARBA00022741"/>
    </source>
</evidence>
<feature type="binding site" evidence="17">
    <location>
        <position position="434"/>
    </location>
    <ligand>
        <name>AMP</name>
        <dbReference type="ChEBI" id="CHEBI:456215"/>
    </ligand>
</feature>
<comment type="function">
    <text evidence="17">Catalyzes the dehydration of the S-form of NAD(P)HX at the expense of ADP, which is converted to AMP. Together with NAD(P)HX epimerase, which catalyzes the epimerization of the S- and R-forms, the enzyme allows the repair of both epimers of NAD(P)HX, a damaged form of NAD(P)H that is a result of enzymatic or heat-dependent hydration.</text>
</comment>
<evidence type="ECO:0000259" key="21">
    <source>
        <dbReference type="PROSITE" id="PS51385"/>
    </source>
</evidence>
<feature type="binding site" evidence="18">
    <location>
        <position position="127"/>
    </location>
    <ligand>
        <name>K(+)</name>
        <dbReference type="ChEBI" id="CHEBI:29103"/>
    </ligand>
</feature>
<feature type="domain" description="YjeF C-terminal" evidence="20">
    <location>
        <begin position="222"/>
        <end position="489"/>
    </location>
</feature>
<sequence length="491" mass="50356">MLSAHRAEDVRRAEEARMAELEVLGRDPGELMQTAAAAVAATALRMLPRRYGARVLVLAGSGNNGGDALFAGARLRARGVEVWVGATSERGLHVGGERACRRAGARFLARDELVPALTAGRLDLVVDGVLGLGSRGGLPDDVAVLADALDGPGAPPVLAVDLPSGLQADASRADRSFRAARTVTFGTSRIAHLTSPARERCGPVEVVDLGLTLPAPALRQWQAADVAAAYPVPGPTDHKYTRGVVGLDTGSEQYPGAALLGVLGAVHGGAGMVRYLGSATVTTEVPNVVAADGRVQALVLGSGWGSGQDAEDRLRQAFDRVAGEGSALLLDADALAVLAAMLDGGGERPAPDRWLLTPHAGELTRLLQRDVDREWVESHPDEAAQEAADRYRATVLLKGGTQYVAHPRSDDGTDAPPVDLAVPGPAWTGQAGSGDVLAGLCGALLAAGLPAGDAAVVGASLQALAAARRPGPHPPQHVVGAVADVVAELTR</sequence>
<dbReference type="InterPro" id="IPR036652">
    <property type="entry name" value="YjeF_N_dom_sf"/>
</dbReference>
<dbReference type="GO" id="GO:0046496">
    <property type="term" value="P:nicotinamide nucleotide metabolic process"/>
    <property type="evidence" value="ECO:0007669"/>
    <property type="project" value="UniProtKB-UniRule"/>
</dbReference>
<dbReference type="Gene3D" id="3.40.1190.20">
    <property type="match status" value="1"/>
</dbReference>
<dbReference type="Pfam" id="PF01256">
    <property type="entry name" value="Carb_kinase"/>
    <property type="match status" value="1"/>
</dbReference>
<dbReference type="SUPFAM" id="SSF53613">
    <property type="entry name" value="Ribokinase-like"/>
    <property type="match status" value="1"/>
</dbReference>
<comment type="similarity">
    <text evidence="18">Belongs to the NnrE/AIBP family.</text>
</comment>
<dbReference type="AlphaFoldDB" id="A0A367YV74"/>
<evidence type="ECO:0000256" key="9">
    <source>
        <dbReference type="ARBA" id="ARBA00022958"/>
    </source>
</evidence>
<comment type="subunit">
    <text evidence="17">Homotetramer.</text>
</comment>
<evidence type="ECO:0000256" key="12">
    <source>
        <dbReference type="ARBA" id="ARBA00023239"/>
    </source>
</evidence>
<dbReference type="PROSITE" id="PS51385">
    <property type="entry name" value="YJEF_N"/>
    <property type="match status" value="1"/>
</dbReference>
<evidence type="ECO:0000256" key="7">
    <source>
        <dbReference type="ARBA" id="ARBA00022840"/>
    </source>
</evidence>
<dbReference type="InterPro" id="IPR029056">
    <property type="entry name" value="Ribokinase-like"/>
</dbReference>
<dbReference type="EC" id="5.1.99.6" evidence="19"/>
<organism evidence="22 23">
    <name type="scientific">Desertihabitans brevis</name>
    <dbReference type="NCBI Taxonomy" id="2268447"/>
    <lineage>
        <taxon>Bacteria</taxon>
        <taxon>Bacillati</taxon>
        <taxon>Actinomycetota</taxon>
        <taxon>Actinomycetes</taxon>
        <taxon>Propionibacteriales</taxon>
        <taxon>Propionibacteriaceae</taxon>
        <taxon>Desertihabitans</taxon>
    </lineage>
</organism>
<dbReference type="GO" id="GO:0110051">
    <property type="term" value="P:metabolite repair"/>
    <property type="evidence" value="ECO:0007669"/>
    <property type="project" value="TreeGrafter"/>
</dbReference>
<proteinExistence type="inferred from homology"/>
<keyword evidence="5 18" id="KW-0479">Metal-binding</keyword>
<dbReference type="InterPro" id="IPR030677">
    <property type="entry name" value="Nnr"/>
</dbReference>
<keyword evidence="11 18" id="KW-0413">Isomerase</keyword>
<keyword evidence="9 18" id="KW-0630">Potassium</keyword>
<accession>A0A367YV74</accession>
<comment type="catalytic activity">
    <reaction evidence="16 17 19">
        <text>(6S)-NADPHX + ADP = AMP + phosphate + NADPH + H(+)</text>
        <dbReference type="Rhea" id="RHEA:32235"/>
        <dbReference type="ChEBI" id="CHEBI:15378"/>
        <dbReference type="ChEBI" id="CHEBI:43474"/>
        <dbReference type="ChEBI" id="CHEBI:57783"/>
        <dbReference type="ChEBI" id="CHEBI:64076"/>
        <dbReference type="ChEBI" id="CHEBI:456215"/>
        <dbReference type="ChEBI" id="CHEBI:456216"/>
        <dbReference type="EC" id="4.2.1.136"/>
    </reaction>
</comment>
<dbReference type="Proteomes" id="UP000252770">
    <property type="component" value="Unassembled WGS sequence"/>
</dbReference>
<feature type="binding site" evidence="17">
    <location>
        <position position="435"/>
    </location>
    <ligand>
        <name>(6S)-NADPHX</name>
        <dbReference type="ChEBI" id="CHEBI:64076"/>
    </ligand>
</feature>
<protein>
    <recommendedName>
        <fullName evidence="19">Bifunctional NAD(P)H-hydrate repair enzyme</fullName>
    </recommendedName>
    <alternativeName>
        <fullName evidence="19">Nicotinamide nucleotide repair protein</fullName>
    </alternativeName>
    <domain>
        <recommendedName>
            <fullName evidence="19">ADP-dependent (S)-NAD(P)H-hydrate dehydratase</fullName>
            <ecNumber evidence="19">4.2.1.136</ecNumber>
        </recommendedName>
        <alternativeName>
            <fullName evidence="19">ADP-dependent NAD(P)HX dehydratase</fullName>
        </alternativeName>
    </domain>
    <domain>
        <recommendedName>
            <fullName evidence="19">NAD(P)H-hydrate epimerase</fullName>
            <ecNumber evidence="19">5.1.99.6</ecNumber>
        </recommendedName>
    </domain>
</protein>
<dbReference type="GO" id="GO:0005524">
    <property type="term" value="F:ATP binding"/>
    <property type="evidence" value="ECO:0007669"/>
    <property type="project" value="UniProtKB-UniRule"/>
</dbReference>
<keyword evidence="13" id="KW-0511">Multifunctional enzyme</keyword>
<evidence type="ECO:0000256" key="14">
    <source>
        <dbReference type="ARBA" id="ARBA00025153"/>
    </source>
</evidence>
<keyword evidence="6 17" id="KW-0547">Nucleotide-binding</keyword>
<evidence type="ECO:0000256" key="3">
    <source>
        <dbReference type="ARBA" id="ARBA00006001"/>
    </source>
</evidence>
<comment type="catalytic activity">
    <reaction evidence="15 17 19">
        <text>(6S)-NADHX + ADP = AMP + phosphate + NADH + H(+)</text>
        <dbReference type="Rhea" id="RHEA:32223"/>
        <dbReference type="ChEBI" id="CHEBI:15378"/>
        <dbReference type="ChEBI" id="CHEBI:43474"/>
        <dbReference type="ChEBI" id="CHEBI:57945"/>
        <dbReference type="ChEBI" id="CHEBI:64074"/>
        <dbReference type="ChEBI" id="CHEBI:456215"/>
        <dbReference type="ChEBI" id="CHEBI:456216"/>
        <dbReference type="EC" id="4.2.1.136"/>
    </reaction>
</comment>
<evidence type="ECO:0000256" key="4">
    <source>
        <dbReference type="ARBA" id="ARBA00009524"/>
    </source>
</evidence>
<feature type="binding site" evidence="17">
    <location>
        <position position="303"/>
    </location>
    <ligand>
        <name>(6S)-NADPHX</name>
        <dbReference type="ChEBI" id="CHEBI:64076"/>
    </ligand>
</feature>